<sequence>MPTEPKNDSQKAPQGWRMDPIPSRPAYRDVDGNIRVPMWLTKNGRHTADTEMILLPSEAALLVDSLTNAMKDNARSTLHELFRESATAVGPGVLYVSKTDQYRL</sequence>
<dbReference type="Proteomes" id="UP000286746">
    <property type="component" value="Unassembled WGS sequence"/>
</dbReference>
<feature type="region of interest" description="Disordered" evidence="1">
    <location>
        <begin position="1"/>
        <end position="24"/>
    </location>
</feature>
<comment type="caution">
    <text evidence="2">The sequence shown here is derived from an EMBL/GenBank/DDBJ whole genome shotgun (WGS) entry which is preliminary data.</text>
</comment>
<proteinExistence type="predicted"/>
<accession>A0A401W7S6</accession>
<dbReference type="AlphaFoldDB" id="A0A401W7S6"/>
<evidence type="ECO:0000313" key="2">
    <source>
        <dbReference type="EMBL" id="GCD45369.1"/>
    </source>
</evidence>
<name>A0A401W7S6_STREY</name>
<evidence type="ECO:0000256" key="1">
    <source>
        <dbReference type="SAM" id="MobiDB-lite"/>
    </source>
</evidence>
<protein>
    <submittedName>
        <fullName evidence="2">Uncharacterized protein</fullName>
    </submittedName>
</protein>
<keyword evidence="3" id="KW-1185">Reference proteome</keyword>
<dbReference type="EMBL" id="BHZD01000001">
    <property type="protein sequence ID" value="GCD45369.1"/>
    <property type="molecule type" value="Genomic_DNA"/>
</dbReference>
<reference evidence="2 3" key="1">
    <citation type="submission" date="2018-11" db="EMBL/GenBank/DDBJ databases">
        <title>Whole genome sequence of Streptomyces paromomycinus NBRC 15454(T).</title>
        <authorList>
            <person name="Komaki H."/>
            <person name="Tamura T."/>
        </authorList>
    </citation>
    <scope>NUCLEOTIDE SEQUENCE [LARGE SCALE GENOMIC DNA]</scope>
    <source>
        <strain evidence="2 3">NBRC 15454</strain>
    </source>
</reference>
<evidence type="ECO:0000313" key="3">
    <source>
        <dbReference type="Proteomes" id="UP000286746"/>
    </source>
</evidence>
<organism evidence="2 3">
    <name type="scientific">Streptomyces paromomycinus</name>
    <name type="common">Streptomyces rimosus subsp. paromomycinus</name>
    <dbReference type="NCBI Taxonomy" id="92743"/>
    <lineage>
        <taxon>Bacteria</taxon>
        <taxon>Bacillati</taxon>
        <taxon>Actinomycetota</taxon>
        <taxon>Actinomycetes</taxon>
        <taxon>Kitasatosporales</taxon>
        <taxon>Streptomycetaceae</taxon>
        <taxon>Streptomyces</taxon>
    </lineage>
</organism>
<dbReference type="RefSeq" id="WP_125055966.1">
    <property type="nucleotide sequence ID" value="NZ_BHZD01000001.1"/>
</dbReference>
<gene>
    <name evidence="2" type="ORF">GKJPGBOP_05093</name>
</gene>